<dbReference type="InterPro" id="IPR013424">
    <property type="entry name" value="Ice-binding_C"/>
</dbReference>
<evidence type="ECO:0000313" key="3">
    <source>
        <dbReference type="EMBL" id="TWU58797.1"/>
    </source>
</evidence>
<proteinExistence type="predicted"/>
<dbReference type="EMBL" id="SJPW01000002">
    <property type="protein sequence ID" value="TWU58797.1"/>
    <property type="molecule type" value="Genomic_DNA"/>
</dbReference>
<keyword evidence="1" id="KW-0732">Signal</keyword>
<dbReference type="RefSeq" id="WP_146457235.1">
    <property type="nucleotide sequence ID" value="NZ_SJPW01000002.1"/>
</dbReference>
<evidence type="ECO:0000313" key="4">
    <source>
        <dbReference type="Proteomes" id="UP000318288"/>
    </source>
</evidence>
<organism evidence="3 4">
    <name type="scientific">Rubripirellula tenax</name>
    <dbReference type="NCBI Taxonomy" id="2528015"/>
    <lineage>
        <taxon>Bacteria</taxon>
        <taxon>Pseudomonadati</taxon>
        <taxon>Planctomycetota</taxon>
        <taxon>Planctomycetia</taxon>
        <taxon>Pirellulales</taxon>
        <taxon>Pirellulaceae</taxon>
        <taxon>Rubripirellula</taxon>
    </lineage>
</organism>
<dbReference type="Pfam" id="PF07452">
    <property type="entry name" value="CHRD"/>
    <property type="match status" value="1"/>
</dbReference>
<sequence length="198" mass="19869" precursor="true">MRFAVLPALMLGLLSISTTATAATVNYDVVGVAGFGLLPGNERPNPAASPGSGGEIGATGIQFDDVAKTLLINVGWGSQQGFTDLSGPITAGHIHSAGTGGGINGAGGVLINIGSGGGILDNSASNGIVNFTTRAFTPAEETLLANGDLYLNFHSASFGGGEIRGNLVVSAVPEPGTLAAMSLIATAVFVRYRRKRNA</sequence>
<dbReference type="SMART" id="SM00754">
    <property type="entry name" value="CHRD"/>
    <property type="match status" value="1"/>
</dbReference>
<protein>
    <submittedName>
        <fullName evidence="3">CHRD domain protein</fullName>
    </submittedName>
</protein>
<reference evidence="3 4" key="1">
    <citation type="submission" date="2019-02" db="EMBL/GenBank/DDBJ databases">
        <title>Deep-cultivation of Planctomycetes and their phenomic and genomic characterization uncovers novel biology.</title>
        <authorList>
            <person name="Wiegand S."/>
            <person name="Jogler M."/>
            <person name="Boedeker C."/>
            <person name="Pinto D."/>
            <person name="Vollmers J."/>
            <person name="Rivas-Marin E."/>
            <person name="Kohn T."/>
            <person name="Peeters S.H."/>
            <person name="Heuer A."/>
            <person name="Rast P."/>
            <person name="Oberbeckmann S."/>
            <person name="Bunk B."/>
            <person name="Jeske O."/>
            <person name="Meyerdierks A."/>
            <person name="Storesund J.E."/>
            <person name="Kallscheuer N."/>
            <person name="Luecker S."/>
            <person name="Lage O.M."/>
            <person name="Pohl T."/>
            <person name="Merkel B.J."/>
            <person name="Hornburger P."/>
            <person name="Mueller R.-W."/>
            <person name="Bruemmer F."/>
            <person name="Labrenz M."/>
            <person name="Spormann A.M."/>
            <person name="Op Den Camp H."/>
            <person name="Overmann J."/>
            <person name="Amann R."/>
            <person name="Jetten M.S.M."/>
            <person name="Mascher T."/>
            <person name="Medema M.H."/>
            <person name="Devos D.P."/>
            <person name="Kaster A.-K."/>
            <person name="Ovreas L."/>
            <person name="Rohde M."/>
            <person name="Galperin M.Y."/>
            <person name="Jogler C."/>
        </authorList>
    </citation>
    <scope>NUCLEOTIDE SEQUENCE [LARGE SCALE GENOMIC DNA]</scope>
    <source>
        <strain evidence="3 4">Poly51</strain>
    </source>
</reference>
<dbReference type="InterPro" id="IPR010895">
    <property type="entry name" value="CHRD"/>
</dbReference>
<keyword evidence="4" id="KW-1185">Reference proteome</keyword>
<comment type="caution">
    <text evidence="3">The sequence shown here is derived from an EMBL/GenBank/DDBJ whole genome shotgun (WGS) entry which is preliminary data.</text>
</comment>
<feature type="signal peptide" evidence="1">
    <location>
        <begin position="1"/>
        <end position="22"/>
    </location>
</feature>
<gene>
    <name evidence="3" type="ORF">Poly51_15770</name>
</gene>
<feature type="domain" description="CHRD" evidence="2">
    <location>
        <begin position="35"/>
        <end position="169"/>
    </location>
</feature>
<dbReference type="Proteomes" id="UP000318288">
    <property type="component" value="Unassembled WGS sequence"/>
</dbReference>
<feature type="chain" id="PRO_5022944559" evidence="1">
    <location>
        <begin position="23"/>
        <end position="198"/>
    </location>
</feature>
<evidence type="ECO:0000259" key="2">
    <source>
        <dbReference type="SMART" id="SM00754"/>
    </source>
</evidence>
<accession>A0A5C6FDP7</accession>
<name>A0A5C6FDP7_9BACT</name>
<evidence type="ECO:0000256" key="1">
    <source>
        <dbReference type="SAM" id="SignalP"/>
    </source>
</evidence>
<dbReference type="NCBIfam" id="TIGR02595">
    <property type="entry name" value="PEP_CTERM"/>
    <property type="match status" value="1"/>
</dbReference>
<dbReference type="OrthoDB" id="285422at2"/>
<dbReference type="AlphaFoldDB" id="A0A5C6FDP7"/>